<dbReference type="PANTHER" id="PTHR22617:SF41">
    <property type="entry name" value="CHEMOTAXIS SIGNAL TRANSDUCTION SYSTEM ADAPTOR PROTEIN CHEW"/>
    <property type="match status" value="1"/>
</dbReference>
<feature type="domain" description="CheW-like" evidence="1">
    <location>
        <begin position="16"/>
        <end position="161"/>
    </location>
</feature>
<evidence type="ECO:0000259" key="1">
    <source>
        <dbReference type="PROSITE" id="PS50851"/>
    </source>
</evidence>
<reference evidence="3" key="1">
    <citation type="submission" date="2017-05" db="EMBL/GenBank/DDBJ databases">
        <title>Complete and WGS of Bordetella genogroups.</title>
        <authorList>
            <person name="Spilker T."/>
            <person name="Lipuma J."/>
        </authorList>
    </citation>
    <scope>NUCLEOTIDE SEQUENCE [LARGE SCALE GENOMIC DNA]</scope>
    <source>
        <strain evidence="3">AU16122</strain>
    </source>
</reference>
<protein>
    <submittedName>
        <fullName evidence="2">Chemotaxis protein CheW</fullName>
    </submittedName>
</protein>
<dbReference type="InterPro" id="IPR002545">
    <property type="entry name" value="CheW-lke_dom"/>
</dbReference>
<organism evidence="2 3">
    <name type="scientific">Bordetella genomosp. 10</name>
    <dbReference type="NCBI Taxonomy" id="1416804"/>
    <lineage>
        <taxon>Bacteria</taxon>
        <taxon>Pseudomonadati</taxon>
        <taxon>Pseudomonadota</taxon>
        <taxon>Betaproteobacteria</taxon>
        <taxon>Burkholderiales</taxon>
        <taxon>Alcaligenaceae</taxon>
        <taxon>Bordetella</taxon>
    </lineage>
</organism>
<keyword evidence="3" id="KW-1185">Reference proteome</keyword>
<dbReference type="InterPro" id="IPR039315">
    <property type="entry name" value="CheW"/>
</dbReference>
<dbReference type="SMART" id="SM00260">
    <property type="entry name" value="CheW"/>
    <property type="match status" value="1"/>
</dbReference>
<dbReference type="Proteomes" id="UP000216020">
    <property type="component" value="Unassembled WGS sequence"/>
</dbReference>
<dbReference type="PROSITE" id="PS50851">
    <property type="entry name" value="CHEW"/>
    <property type="match status" value="1"/>
</dbReference>
<dbReference type="GO" id="GO:0005829">
    <property type="term" value="C:cytosol"/>
    <property type="evidence" value="ECO:0007669"/>
    <property type="project" value="TreeGrafter"/>
</dbReference>
<name>A0A261S2T9_9BORD</name>
<dbReference type="Gene3D" id="2.30.30.40">
    <property type="entry name" value="SH3 Domains"/>
    <property type="match status" value="1"/>
</dbReference>
<dbReference type="AlphaFoldDB" id="A0A261S2T9"/>
<evidence type="ECO:0000313" key="3">
    <source>
        <dbReference type="Proteomes" id="UP000216020"/>
    </source>
</evidence>
<dbReference type="GO" id="GO:0006935">
    <property type="term" value="P:chemotaxis"/>
    <property type="evidence" value="ECO:0007669"/>
    <property type="project" value="InterPro"/>
</dbReference>
<dbReference type="Pfam" id="PF01584">
    <property type="entry name" value="CheW"/>
    <property type="match status" value="1"/>
</dbReference>
<dbReference type="Gene3D" id="2.40.50.180">
    <property type="entry name" value="CheA-289, Domain 4"/>
    <property type="match status" value="1"/>
</dbReference>
<comment type="caution">
    <text evidence="2">The sequence shown here is derived from an EMBL/GenBank/DDBJ whole genome shotgun (WGS) entry which is preliminary data.</text>
</comment>
<dbReference type="RefSeq" id="WP_094855904.1">
    <property type="nucleotide sequence ID" value="NZ_NEVM01000005.1"/>
</dbReference>
<gene>
    <name evidence="2" type="ORF">CAL29_26740</name>
</gene>
<evidence type="ECO:0000313" key="2">
    <source>
        <dbReference type="EMBL" id="OZI31495.1"/>
    </source>
</evidence>
<dbReference type="OrthoDB" id="9790406at2"/>
<dbReference type="EMBL" id="NEVM01000005">
    <property type="protein sequence ID" value="OZI31495.1"/>
    <property type="molecule type" value="Genomic_DNA"/>
</dbReference>
<dbReference type="GO" id="GO:0007165">
    <property type="term" value="P:signal transduction"/>
    <property type="evidence" value="ECO:0007669"/>
    <property type="project" value="InterPro"/>
</dbReference>
<dbReference type="InterPro" id="IPR036061">
    <property type="entry name" value="CheW-like_dom_sf"/>
</dbReference>
<accession>A0A261S2T9</accession>
<proteinExistence type="predicted"/>
<dbReference type="PANTHER" id="PTHR22617">
    <property type="entry name" value="CHEMOTAXIS SENSOR HISTIDINE KINASE-RELATED"/>
    <property type="match status" value="1"/>
</dbReference>
<dbReference type="SUPFAM" id="SSF50341">
    <property type="entry name" value="CheW-like"/>
    <property type="match status" value="1"/>
</dbReference>
<sequence length="193" mass="19987">MNELSLAGTPASPAESSQYLTFMLGGEMFAIGILSIKEIIEYHDLTVVPMMPPSIRGVINLRGAVVPVIDLQARFGRAAAPVTKRTCIVIVEVDEPEGGRQVAGVVVDTVSEVLDIAAADIEPPPLFGAGVRSDFIAGVGKVRGRFVILLAVGRILALEALPDAATLAEAAALPGGAHQAQSLLPRDPSTTAG</sequence>
<dbReference type="CDD" id="cd00732">
    <property type="entry name" value="CheW"/>
    <property type="match status" value="1"/>
</dbReference>